<evidence type="ECO:0000313" key="3">
    <source>
        <dbReference type="Proteomes" id="UP001174839"/>
    </source>
</evidence>
<dbReference type="InterPro" id="IPR015946">
    <property type="entry name" value="KH_dom-like_a/b"/>
</dbReference>
<dbReference type="InterPro" id="IPR003718">
    <property type="entry name" value="OsmC/Ohr_fam"/>
</dbReference>
<keyword evidence="2" id="KW-0378">Hydrolase</keyword>
<organism evidence="2 3">
    <name type="scientific">Robiginitalea aurantiaca</name>
    <dbReference type="NCBI Taxonomy" id="3056915"/>
    <lineage>
        <taxon>Bacteria</taxon>
        <taxon>Pseudomonadati</taxon>
        <taxon>Bacteroidota</taxon>
        <taxon>Flavobacteriia</taxon>
        <taxon>Flavobacteriales</taxon>
        <taxon>Flavobacteriaceae</taxon>
        <taxon>Robiginitalea</taxon>
    </lineage>
</organism>
<dbReference type="EMBL" id="JAUDUY010000002">
    <property type="protein sequence ID" value="MDM9630622.1"/>
    <property type="molecule type" value="Genomic_DNA"/>
</dbReference>
<dbReference type="Pfam" id="PF12146">
    <property type="entry name" value="Hydrolase_4"/>
    <property type="match status" value="1"/>
</dbReference>
<dbReference type="Gene3D" id="3.30.300.20">
    <property type="match status" value="1"/>
</dbReference>
<proteinExistence type="predicted"/>
<protein>
    <submittedName>
        <fullName evidence="2">Bifunctional alpha/beta hydrolase/OsmC family protein</fullName>
    </submittedName>
</protein>
<dbReference type="SUPFAM" id="SSF53474">
    <property type="entry name" value="alpha/beta-Hydrolases"/>
    <property type="match status" value="1"/>
</dbReference>
<evidence type="ECO:0000313" key="2">
    <source>
        <dbReference type="EMBL" id="MDM9630622.1"/>
    </source>
</evidence>
<dbReference type="Proteomes" id="UP001174839">
    <property type="component" value="Unassembled WGS sequence"/>
</dbReference>
<feature type="domain" description="Serine aminopeptidase S33" evidence="1">
    <location>
        <begin position="48"/>
        <end position="134"/>
    </location>
</feature>
<gene>
    <name evidence="2" type="ORF">QU605_04025</name>
</gene>
<dbReference type="InterPro" id="IPR022742">
    <property type="entry name" value="Hydrolase_4"/>
</dbReference>
<dbReference type="RefSeq" id="WP_289723991.1">
    <property type="nucleotide sequence ID" value="NZ_JAUDUY010000002.1"/>
</dbReference>
<reference evidence="2" key="1">
    <citation type="submission" date="2023-06" db="EMBL/GenBank/DDBJ databases">
        <title>Robiginitalea aurantiacus sp. nov. and Algoriphagus sediminis sp. nov., isolated from coastal sediment.</title>
        <authorList>
            <person name="Zhou Z.Y."/>
            <person name="An J."/>
            <person name="Jia Y.W."/>
            <person name="Du Z.J."/>
        </authorList>
    </citation>
    <scope>NUCLEOTIDE SEQUENCE</scope>
    <source>
        <strain evidence="2">M39</strain>
    </source>
</reference>
<name>A0ABT7WCI6_9FLAO</name>
<dbReference type="PANTHER" id="PTHR39624">
    <property type="entry name" value="PROTEIN INVOLVED IN RIMO-MEDIATED BETA-METHYLTHIOLATION OF RIBOSOMAL PROTEIN S12 YCAO"/>
    <property type="match status" value="1"/>
</dbReference>
<evidence type="ECO:0000259" key="1">
    <source>
        <dbReference type="Pfam" id="PF12146"/>
    </source>
</evidence>
<sequence>MSTQKVYFENENGDQLTGRLSFPPDRHPHNFALFAHCFTCTKNLVAVRNISKALAKEGFGVLQFDFTGLGESDGDFEETNFSANISDLKAASDFLAHTYKAPTLIIGHSLGGAAVIFAAAQIPAIRAVATLGAPSDPEHVTKLLRNSLEEIRLQGKAEVQIGGRGFTIQEQFLKDLQSHRLPDVARKLDRALLILHSPQDKIVGIKNAEEIYQAARHPKSFISLDGADHLLSSGEDSRYVGNVIGAWAKRYVHRPEATPLMTDHQVVASLDIDDGFTTEMKVGNHYLTADEPEDFGGKDFGPSPYELLSASLSACTSMTLQMYARRKGWALESVETHTSYSKQHALDCEACEDSPGAKIDTFHREVALSGPLEENQRKRLLEIADRCPVHRTLHSTTQIKTQLRQQ</sequence>
<comment type="caution">
    <text evidence="2">The sequence shown here is derived from an EMBL/GenBank/DDBJ whole genome shotgun (WGS) entry which is preliminary data.</text>
</comment>
<accession>A0ABT7WCI6</accession>
<dbReference type="PANTHER" id="PTHR39624:SF2">
    <property type="entry name" value="OSMC-LIKE PROTEIN"/>
    <property type="match status" value="1"/>
</dbReference>
<dbReference type="Pfam" id="PF02566">
    <property type="entry name" value="OsmC"/>
    <property type="match status" value="1"/>
</dbReference>
<dbReference type="GO" id="GO:0016787">
    <property type="term" value="F:hydrolase activity"/>
    <property type="evidence" value="ECO:0007669"/>
    <property type="project" value="UniProtKB-KW"/>
</dbReference>
<dbReference type="Gene3D" id="3.40.50.1820">
    <property type="entry name" value="alpha/beta hydrolase"/>
    <property type="match status" value="1"/>
</dbReference>
<dbReference type="InterPro" id="IPR036102">
    <property type="entry name" value="OsmC/Ohrsf"/>
</dbReference>
<dbReference type="SUPFAM" id="SSF82784">
    <property type="entry name" value="OsmC-like"/>
    <property type="match status" value="1"/>
</dbReference>
<keyword evidence="3" id="KW-1185">Reference proteome</keyword>
<dbReference type="InterPro" id="IPR029058">
    <property type="entry name" value="AB_hydrolase_fold"/>
</dbReference>